<dbReference type="InterPro" id="IPR004104">
    <property type="entry name" value="Gfo/Idh/MocA-like_OxRdtase_C"/>
</dbReference>
<dbReference type="InterPro" id="IPR036291">
    <property type="entry name" value="NAD(P)-bd_dom_sf"/>
</dbReference>
<name>A0A559KGM2_9BACL</name>
<dbReference type="InterPro" id="IPR052515">
    <property type="entry name" value="Gfo/Idh/MocA_Oxidoreductase"/>
</dbReference>
<accession>A0A559KGM2</accession>
<feature type="domain" description="Gfo/Idh/MocA-like oxidoreductase C-terminal" evidence="3">
    <location>
        <begin position="203"/>
        <end position="357"/>
    </location>
</feature>
<dbReference type="SUPFAM" id="SSF51735">
    <property type="entry name" value="NAD(P)-binding Rossmann-fold domains"/>
    <property type="match status" value="1"/>
</dbReference>
<dbReference type="InterPro" id="IPR000683">
    <property type="entry name" value="Gfo/Idh/MocA-like_OxRdtase_N"/>
</dbReference>
<dbReference type="EMBL" id="VNJI01000003">
    <property type="protein sequence ID" value="TVY11279.1"/>
    <property type="molecule type" value="Genomic_DNA"/>
</dbReference>
<dbReference type="OrthoDB" id="2516106at2"/>
<dbReference type="PANTHER" id="PTHR43249">
    <property type="entry name" value="UDP-N-ACETYL-2-AMINO-2-DEOXY-D-GLUCURONATE OXIDASE"/>
    <property type="match status" value="1"/>
</dbReference>
<evidence type="ECO:0000256" key="1">
    <source>
        <dbReference type="ARBA" id="ARBA00010928"/>
    </source>
</evidence>
<dbReference type="Proteomes" id="UP000317036">
    <property type="component" value="Unassembled WGS sequence"/>
</dbReference>
<dbReference type="AlphaFoldDB" id="A0A559KGM2"/>
<dbReference type="Pfam" id="PF01408">
    <property type="entry name" value="GFO_IDH_MocA"/>
    <property type="match status" value="1"/>
</dbReference>
<proteinExistence type="inferred from homology"/>
<dbReference type="Pfam" id="PF02894">
    <property type="entry name" value="GFO_IDH_MocA_C"/>
    <property type="match status" value="1"/>
</dbReference>
<keyword evidence="5" id="KW-1185">Reference proteome</keyword>
<reference evidence="4 5" key="1">
    <citation type="submission" date="2019-07" db="EMBL/GenBank/DDBJ databases">
        <authorList>
            <person name="Kim J."/>
        </authorList>
    </citation>
    <scope>NUCLEOTIDE SEQUENCE [LARGE SCALE GENOMIC DNA]</scope>
    <source>
        <strain evidence="4 5">JC52</strain>
    </source>
</reference>
<evidence type="ECO:0000313" key="4">
    <source>
        <dbReference type="EMBL" id="TVY11279.1"/>
    </source>
</evidence>
<protein>
    <submittedName>
        <fullName evidence="4">Gfo/Idh/MocA family oxidoreductase</fullName>
    </submittedName>
</protein>
<feature type="domain" description="Gfo/Idh/MocA-like oxidoreductase N-terminal" evidence="2">
    <location>
        <begin position="41"/>
        <end position="158"/>
    </location>
</feature>
<evidence type="ECO:0000313" key="5">
    <source>
        <dbReference type="Proteomes" id="UP000317036"/>
    </source>
</evidence>
<dbReference type="PANTHER" id="PTHR43249:SF1">
    <property type="entry name" value="D-GLUCOSIDE 3-DEHYDROGENASE"/>
    <property type="match status" value="1"/>
</dbReference>
<dbReference type="GO" id="GO:0000166">
    <property type="term" value="F:nucleotide binding"/>
    <property type="evidence" value="ECO:0007669"/>
    <property type="project" value="InterPro"/>
</dbReference>
<dbReference type="SUPFAM" id="SSF55347">
    <property type="entry name" value="Glyceraldehyde-3-phosphate dehydrogenase-like, C-terminal domain"/>
    <property type="match status" value="1"/>
</dbReference>
<sequence>MPAITWWKWKSKIKKIRSLIWKQRGSISNLCCKGDHRMEHVNVCIIGAGNLASKRIYPYIASAGGRLVGVCDLDFEKAGLKALLYGGRAYSDYKEMLSKEHPDCVIVCIGPEQHYQIAKEILKLGIPVYTEKPSAPSAEMALKLARQSEESGVLCTTAFKKRYSVAYNRAKQWINQFDPSQLVSLSVDYASGPYSNQSPRTEFLLDFAIHCIDVTGYLFGEAQEVFSFAKGMEGYAVSVKYRSGAVGAFNFTCARSFGVPTEEVEISVKGGNFMSIHNSSCWKITENEKPVEWREPPTFISNGDSGNETGHFAEIVDYFQAVRERRSTRSNIYESYKSLVLYEAIKRSAESGQVVPVQYESVTKI</sequence>
<organism evidence="4 5">
    <name type="scientific">Paenibacillus cremeus</name>
    <dbReference type="NCBI Taxonomy" id="2163881"/>
    <lineage>
        <taxon>Bacteria</taxon>
        <taxon>Bacillati</taxon>
        <taxon>Bacillota</taxon>
        <taxon>Bacilli</taxon>
        <taxon>Bacillales</taxon>
        <taxon>Paenibacillaceae</taxon>
        <taxon>Paenibacillus</taxon>
    </lineage>
</organism>
<comment type="similarity">
    <text evidence="1">Belongs to the Gfo/Idh/MocA family.</text>
</comment>
<evidence type="ECO:0000259" key="2">
    <source>
        <dbReference type="Pfam" id="PF01408"/>
    </source>
</evidence>
<gene>
    <name evidence="4" type="ORF">FPZ49_03335</name>
</gene>
<comment type="caution">
    <text evidence="4">The sequence shown here is derived from an EMBL/GenBank/DDBJ whole genome shotgun (WGS) entry which is preliminary data.</text>
</comment>
<dbReference type="Gene3D" id="3.40.50.720">
    <property type="entry name" value="NAD(P)-binding Rossmann-like Domain"/>
    <property type="match status" value="1"/>
</dbReference>
<dbReference type="Gene3D" id="3.30.360.10">
    <property type="entry name" value="Dihydrodipicolinate Reductase, domain 2"/>
    <property type="match status" value="1"/>
</dbReference>
<evidence type="ECO:0000259" key="3">
    <source>
        <dbReference type="Pfam" id="PF02894"/>
    </source>
</evidence>